<name>A0A064CLH5_9MYCO</name>
<evidence type="ECO:0000259" key="3">
    <source>
        <dbReference type="SMART" id="SM00939"/>
    </source>
</evidence>
<evidence type="ECO:0000256" key="2">
    <source>
        <dbReference type="SAM" id="MobiDB-lite"/>
    </source>
</evidence>
<comment type="caution">
    <text evidence="4">The sequence shown here is derived from an EMBL/GenBank/DDBJ whole genome shotgun (WGS) entry which is preliminary data.</text>
</comment>
<dbReference type="GO" id="GO:0008239">
    <property type="term" value="F:dipeptidyl-peptidase activity"/>
    <property type="evidence" value="ECO:0007669"/>
    <property type="project" value="InterPro"/>
</dbReference>
<dbReference type="eggNOG" id="COG1506">
    <property type="taxonomic scope" value="Bacteria"/>
</dbReference>
<proteinExistence type="predicted"/>
<evidence type="ECO:0000256" key="1">
    <source>
        <dbReference type="ARBA" id="ARBA00022801"/>
    </source>
</evidence>
<protein>
    <recommendedName>
        <fullName evidence="3">Xaa-Pro dipeptidyl-peptidase C-terminal domain-containing protein</fullName>
    </recommendedName>
</protein>
<evidence type="ECO:0000313" key="4">
    <source>
        <dbReference type="EMBL" id="KDE99573.1"/>
    </source>
</evidence>
<feature type="compositionally biased region" description="Low complexity" evidence="2">
    <location>
        <begin position="36"/>
        <end position="86"/>
    </location>
</feature>
<dbReference type="AlphaFoldDB" id="A0A064CLH5"/>
<feature type="domain" description="Xaa-Pro dipeptidyl-peptidase C-terminal" evidence="3">
    <location>
        <begin position="632"/>
        <end position="840"/>
    </location>
</feature>
<organism evidence="4 5">
    <name type="scientific">Mycolicibacterium aromaticivorans JS19b1 = JCM 16368</name>
    <dbReference type="NCBI Taxonomy" id="1440774"/>
    <lineage>
        <taxon>Bacteria</taxon>
        <taxon>Bacillati</taxon>
        <taxon>Actinomycetota</taxon>
        <taxon>Actinomycetes</taxon>
        <taxon>Mycobacteriales</taxon>
        <taxon>Mycobacteriaceae</taxon>
        <taxon>Mycolicibacterium</taxon>
    </lineage>
</organism>
<dbReference type="InterPro" id="IPR029058">
    <property type="entry name" value="AB_hydrolase_fold"/>
</dbReference>
<dbReference type="EMBL" id="JALN02000001">
    <property type="protein sequence ID" value="KDE99573.1"/>
    <property type="molecule type" value="Genomic_DNA"/>
</dbReference>
<feature type="region of interest" description="Disordered" evidence="2">
    <location>
        <begin position="36"/>
        <end position="136"/>
    </location>
</feature>
<reference evidence="4" key="1">
    <citation type="submission" date="2014-05" db="EMBL/GenBank/DDBJ databases">
        <title>Genome sequence of Mycobacterium aromaticivorans strain JS19b1T (= DSM 45407T).</title>
        <authorList>
            <person name="Kwak Y."/>
            <person name="Park G.-S."/>
            <person name="Li Q.X."/>
            <person name="Lee S.-E."/>
            <person name="Shin J.-H."/>
        </authorList>
    </citation>
    <scope>NUCLEOTIDE SEQUENCE [LARGE SCALE GENOMIC DNA]</scope>
    <source>
        <strain evidence="4">JS19b1</strain>
    </source>
</reference>
<dbReference type="RefSeq" id="WP_036341919.1">
    <property type="nucleotide sequence ID" value="NZ_JALN02000001.1"/>
</dbReference>
<dbReference type="SMART" id="SM00939">
    <property type="entry name" value="PepX_C"/>
    <property type="match status" value="1"/>
</dbReference>
<dbReference type="Gene3D" id="3.40.50.1820">
    <property type="entry name" value="alpha/beta hydrolase"/>
    <property type="match status" value="1"/>
</dbReference>
<keyword evidence="1" id="KW-0378">Hydrolase</keyword>
<accession>A0A064CLH5</accession>
<evidence type="ECO:0000313" key="5">
    <source>
        <dbReference type="Proteomes" id="UP000022835"/>
    </source>
</evidence>
<dbReference type="InterPro" id="IPR013736">
    <property type="entry name" value="Xaa-Pro_dipept_C"/>
</dbReference>
<gene>
    <name evidence="4" type="ORF">Y900_011630</name>
</gene>
<sequence length="843" mass="85464">MGASRFVGRVGGLAVALGVGAAVFSTGYGVAWADGSTGSSGAGSNSSSASGAADTSGTGSKGASASTGASKRTTTVGSGQVVSTGGAKTSSKHSKAGPAPVRADSAVSAQTTSSTAGEANNSGSQSGSGGSADVVAPSANSTAAAVTPTASLAPKLPVLPSPSAISGVVTTALHDVLDPFSGGLPTPAVDSPLALTFAALQRRTTASALASNPIAINPVLVINNGIIDGTTNATGASGLTYTLISGPNKGGKITFSATGDTNYTLGNFSYLPDQSVLGGTVNEQFKILVAQKTQFDQILEGIPLLGGLAGQVIVVLHQTPVLGDLLAPIIGYSQVATFNSTAVLPATDPVAYTYKMPSFDGTLISVNWFPKLGLTGSDTAPTILDGPGLATAGQTDPYTQYGIGGLTPGVSLLRDNYNVVTWDPRGEFASGGILQLDSPFFEARDVSSILNYVAGLNNSLLDGPNDPRVGMVGGSYGGGIQLTSAATDPRIDAIVPGISWNSLNNSLYPGGSFKTAYASLLLLSLVLSKARINNLIYQGIITGDLFGVLTNTAQSLLASSGPTSLLNQLKAPTLLIQGTVDVLFTLQQAIDNAQTIIANPYGTPVKMIWFCGGHGVCLTNNGDVNPNLASTFAWLDYYVKDGNTSGTPNIPNFQFTDQNGNWYKSDLLPTSGSGLFGTPDQAVTGASGGTLGIVPIIGGSGPAPQAAIPYSLGLASKARNAINVAVPTQVGTTYLGAPTVSFDYQGLGNSRFVYAQLVDNKTGLVVGNLVTPVAVTLDGRTHTASINMENMVYTAADASDNLTLQITSSATAYERFTSFGVVNISNINLTLPTADPTKFSPEP</sequence>
<keyword evidence="5" id="KW-1185">Reference proteome</keyword>
<dbReference type="InterPro" id="IPR000383">
    <property type="entry name" value="Xaa-Pro-like_dom"/>
</dbReference>
<dbReference type="STRING" id="1440774.Y900_011630"/>
<dbReference type="OrthoDB" id="9804819at2"/>
<dbReference type="Proteomes" id="UP000022835">
    <property type="component" value="Unassembled WGS sequence"/>
</dbReference>
<dbReference type="Pfam" id="PF02129">
    <property type="entry name" value="Peptidase_S15"/>
    <property type="match status" value="1"/>
</dbReference>
<feature type="compositionally biased region" description="Low complexity" evidence="2">
    <location>
        <begin position="103"/>
        <end position="136"/>
    </location>
</feature>
<dbReference type="SUPFAM" id="SSF53474">
    <property type="entry name" value="alpha/beta-Hydrolases"/>
    <property type="match status" value="1"/>
</dbReference>